<reference evidence="4" key="1">
    <citation type="submission" date="2015-11" db="EMBL/GenBank/DDBJ databases">
        <authorList>
            <person name="Holder M.E."/>
            <person name="Ajami N.J."/>
            <person name="Petrosino J.F."/>
        </authorList>
    </citation>
    <scope>NUCLEOTIDE SEQUENCE [LARGE SCALE GENOMIC DNA]</scope>
    <source>
        <strain evidence="4">F0113</strain>
    </source>
</reference>
<evidence type="ECO:0000256" key="1">
    <source>
        <dbReference type="PROSITE-ProRule" id="PRU01360"/>
    </source>
</evidence>
<protein>
    <submittedName>
        <fullName evidence="3">SusC/RagA family TonB-linked outer membrane protein</fullName>
    </submittedName>
</protein>
<dbReference type="KEGG" id="peo:AS203_04110"/>
<comment type="similarity">
    <text evidence="1">Belongs to the TonB-dependent receptor family.</text>
</comment>
<evidence type="ECO:0000259" key="2">
    <source>
        <dbReference type="Pfam" id="PF07715"/>
    </source>
</evidence>
<name>A0A0S2KJ99_9BACT</name>
<keyword evidence="1" id="KW-0812">Transmembrane</keyword>
<dbReference type="Gene3D" id="2.170.130.10">
    <property type="entry name" value="TonB-dependent receptor, plug domain"/>
    <property type="match status" value="1"/>
</dbReference>
<dbReference type="eggNOG" id="COG4206">
    <property type="taxonomic scope" value="Bacteria"/>
</dbReference>
<dbReference type="SUPFAM" id="SSF56935">
    <property type="entry name" value="Porins"/>
    <property type="match status" value="1"/>
</dbReference>
<dbReference type="SUPFAM" id="SSF49464">
    <property type="entry name" value="Carboxypeptidase regulatory domain-like"/>
    <property type="match status" value="1"/>
</dbReference>
<dbReference type="Gene3D" id="2.60.40.1120">
    <property type="entry name" value="Carboxypeptidase-like, regulatory domain"/>
    <property type="match status" value="1"/>
</dbReference>
<keyword evidence="4" id="KW-1185">Reference proteome</keyword>
<dbReference type="InterPro" id="IPR008969">
    <property type="entry name" value="CarboxyPept-like_regulatory"/>
</dbReference>
<dbReference type="FunFam" id="2.170.130.10:FF:000003">
    <property type="entry name" value="SusC/RagA family TonB-linked outer membrane protein"/>
    <property type="match status" value="1"/>
</dbReference>
<keyword evidence="1" id="KW-0813">Transport</keyword>
<feature type="domain" description="TonB-dependent receptor plug" evidence="2">
    <location>
        <begin position="158"/>
        <end position="266"/>
    </location>
</feature>
<evidence type="ECO:0000313" key="3">
    <source>
        <dbReference type="EMBL" id="ALO48364.1"/>
    </source>
</evidence>
<keyword evidence="1" id="KW-0998">Cell outer membrane</keyword>
<dbReference type="NCBIfam" id="TIGR04056">
    <property type="entry name" value="OMP_RagA_SusC"/>
    <property type="match status" value="1"/>
</dbReference>
<proteinExistence type="inferred from homology"/>
<gene>
    <name evidence="3" type="ORF">AS203_04110</name>
</gene>
<dbReference type="GO" id="GO:0009279">
    <property type="term" value="C:cell outer membrane"/>
    <property type="evidence" value="ECO:0007669"/>
    <property type="project" value="UniProtKB-SubCell"/>
</dbReference>
<sequence>MLQLPKKLTTHLCCGIYGTALLLSVPSMQLKASAGGVSTGPYVMGVAGGSSTEKALESPAPNQKTPKIVGVVTDSKTGEPLIGATIKVQGTSTATVTDVDGRFEIRASKGSTLEVSYLGYTSKKIKVGDVKVLSITLSDDVRTLEGAVVTAFGTTQKKETVTGSIQTVRPSDLKVPATNLSTAFAGRLSGVIAYQRSGEPGSNGANFFVRGISTMSGATSPLIVMDGVEISQADLNAIDPEIIESFSVLKDATATAMYGTRGANGVLIIKTKSGADLDHPIIGLRVENWINTPTKRPRTVDGVTFMRMYNEAVTNQQSGDVLYSEDKINGTIQNLNPYVYPNVDWYKEIFKEVTWNQRANFNVRGGTAKITYFMNINASHETSMLRDVSGKYFSYHNGTNYMKYAFQNNVDFHLSKTATLALHLNVQMNNMHGMLAASNGGGIANVFNSIMGTNPVDFPIMYPKGNDEWYHWGSLQAGNYNPDNPMALATIGYRDVFESTVVANLNYDQKLDFITKGLSFKALFSFKNWTNNLKFRVQNYNRYQLTDYAANEAAEGGYDMTIKPIGVPQKYLLNNYFGTSGDRRYYFQAFLDYNRRFGSHNVGGMILFNIDEYNSNVNSDFLSSLPKRRMGFAARASYDYKSRYLLEFNAGYNGSESFAKGHRWGFFPSVSLGWNISEEAFFEPLKKVIQQVKLRGSYGLVGNDQVGGARFAYQAIVNLTGGAGFATGYGSQGRSLSGPSFSRFENPNLTWEVGHKLNIGMDLRFFDALSITVDAFREIRDHIFQTKGSIPNYFGTAATTIYGNLAKVKNWGVDLAVNYGKKFNDDLSAEFRGTFTFARNKVLEYDEAADTRPALRQVGRSLNTYLGYVADGLYIDEADIAHSPKSTLGNIAIAPGDVKYKDQPDQNGEYDGKIDANDRVQIGHPYVPEIIYGFGPSIAYKKWDFSFFFQGQANVSLMMSGFEPFGTQSKRNVLQWIADDYWSKDNQNPNARYPRLTKYNNNNNMQASTHWLRNAAFLRLKNLEVGYKFKFGRIYASATNIVTFSGFKLWDPEMGGGAGMSYPLQRTFNVGLQLTFK</sequence>
<dbReference type="InterPro" id="IPR039426">
    <property type="entry name" value="TonB-dep_rcpt-like"/>
</dbReference>
<dbReference type="InterPro" id="IPR023996">
    <property type="entry name" value="TonB-dep_OMP_SusC/RagA"/>
</dbReference>
<dbReference type="EMBL" id="CP013195">
    <property type="protein sequence ID" value="ALO48364.1"/>
    <property type="molecule type" value="Genomic_DNA"/>
</dbReference>
<dbReference type="PROSITE" id="PS52016">
    <property type="entry name" value="TONB_DEPENDENT_REC_3"/>
    <property type="match status" value="1"/>
</dbReference>
<dbReference type="Proteomes" id="UP000056252">
    <property type="component" value="Chromosome"/>
</dbReference>
<keyword evidence="1" id="KW-0472">Membrane</keyword>
<keyword evidence="1" id="KW-1134">Transmembrane beta strand</keyword>
<dbReference type="STRING" id="76123.AS203_04110"/>
<organism evidence="3 4">
    <name type="scientific">Hoylesella enoeca</name>
    <dbReference type="NCBI Taxonomy" id="76123"/>
    <lineage>
        <taxon>Bacteria</taxon>
        <taxon>Pseudomonadati</taxon>
        <taxon>Bacteroidota</taxon>
        <taxon>Bacteroidia</taxon>
        <taxon>Bacteroidales</taxon>
        <taxon>Prevotellaceae</taxon>
        <taxon>Hoylesella</taxon>
    </lineage>
</organism>
<dbReference type="InterPro" id="IPR012910">
    <property type="entry name" value="Plug_dom"/>
</dbReference>
<evidence type="ECO:0000313" key="4">
    <source>
        <dbReference type="Proteomes" id="UP000056252"/>
    </source>
</evidence>
<comment type="subcellular location">
    <subcellularLocation>
        <location evidence="1">Cell outer membrane</location>
        <topology evidence="1">Multi-pass membrane protein</topology>
    </subcellularLocation>
</comment>
<dbReference type="FunFam" id="2.60.40.1120:FF:000003">
    <property type="entry name" value="Outer membrane protein Omp121"/>
    <property type="match status" value="1"/>
</dbReference>
<dbReference type="InterPro" id="IPR037066">
    <property type="entry name" value="Plug_dom_sf"/>
</dbReference>
<dbReference type="NCBIfam" id="TIGR04057">
    <property type="entry name" value="SusC_RagA_signa"/>
    <property type="match status" value="1"/>
</dbReference>
<dbReference type="InterPro" id="IPR023997">
    <property type="entry name" value="TonB-dep_OMP_SusC/RagA_CS"/>
</dbReference>
<dbReference type="Pfam" id="PF13715">
    <property type="entry name" value="CarbopepD_reg_2"/>
    <property type="match status" value="1"/>
</dbReference>
<dbReference type="AlphaFoldDB" id="A0A0S2KJ99"/>
<dbReference type="Pfam" id="PF07715">
    <property type="entry name" value="Plug"/>
    <property type="match status" value="1"/>
</dbReference>
<accession>A0A0S2KJ99</accession>